<accession>A0A843B3X5</accession>
<protein>
    <submittedName>
        <fullName evidence="1">SMI1/KNR4 family protein</fullName>
    </submittedName>
</protein>
<keyword evidence="2" id="KW-1185">Reference proteome</keyword>
<evidence type="ECO:0000313" key="1">
    <source>
        <dbReference type="EMBL" id="MBI1626116.1"/>
    </source>
</evidence>
<evidence type="ECO:0000313" key="2">
    <source>
        <dbReference type="Proteomes" id="UP000530032"/>
    </source>
</evidence>
<sequence>MQVLFPNPFGSTPASVQEIQALQAHIGFSDAYADFLRTQNGFSVMAMEEAQDVAPYVRPGEAQNDTHANLRVLNSFAAQDPYYDLESLQAENLLADWFLEIGSDPAGNPFVEVLHGQHQGKIASLDHDLFAAAQDLPEFLADMELSHITVLSLSEQADALCDASQGLVWFHAKGMRSFVTQCIHCSQTDGDFWGFVVDEPGI</sequence>
<dbReference type="Proteomes" id="UP000530032">
    <property type="component" value="Unassembled WGS sequence"/>
</dbReference>
<organism evidence="1 2">
    <name type="scientific">Comamonas suwonensis</name>
    <dbReference type="NCBI Taxonomy" id="2606214"/>
    <lineage>
        <taxon>Bacteria</taxon>
        <taxon>Pseudomonadati</taxon>
        <taxon>Pseudomonadota</taxon>
        <taxon>Betaproteobacteria</taxon>
        <taxon>Burkholderiales</taxon>
        <taxon>Comamonadaceae</taxon>
        <taxon>Comamonas</taxon>
    </lineage>
</organism>
<name>A0A843B3X5_9BURK</name>
<proteinExistence type="predicted"/>
<dbReference type="AlphaFoldDB" id="A0A843B3X5"/>
<dbReference type="RefSeq" id="WP_198461405.1">
    <property type="nucleotide sequence ID" value="NZ_JABBCQ020000015.1"/>
</dbReference>
<reference evidence="1" key="1">
    <citation type="submission" date="2020-12" db="EMBL/GenBank/DDBJ databases">
        <title>Comamonas sp. nov., isolated from stream water.</title>
        <authorList>
            <person name="Park K.-H."/>
        </authorList>
    </citation>
    <scope>NUCLEOTIDE SEQUENCE</scope>
    <source>
        <strain evidence="1">EJ-4</strain>
    </source>
</reference>
<comment type="caution">
    <text evidence="1">The sequence shown here is derived from an EMBL/GenBank/DDBJ whole genome shotgun (WGS) entry which is preliminary data.</text>
</comment>
<dbReference type="EMBL" id="JABBCQ020000015">
    <property type="protein sequence ID" value="MBI1626116.1"/>
    <property type="molecule type" value="Genomic_DNA"/>
</dbReference>
<gene>
    <name evidence="1" type="ORF">HF327_016605</name>
</gene>